<protein>
    <submittedName>
        <fullName evidence="3">Unnamed protein product</fullName>
    </submittedName>
</protein>
<dbReference type="InterPro" id="IPR007461">
    <property type="entry name" value="Ysc84_actin-binding"/>
</dbReference>
<feature type="region of interest" description="Disordered" evidence="1">
    <location>
        <begin position="207"/>
        <end position="244"/>
    </location>
</feature>
<feature type="compositionally biased region" description="Low complexity" evidence="1">
    <location>
        <begin position="217"/>
        <end position="240"/>
    </location>
</feature>
<dbReference type="GO" id="GO:0051015">
    <property type="term" value="F:actin filament binding"/>
    <property type="evidence" value="ECO:0007669"/>
    <property type="project" value="TreeGrafter"/>
</dbReference>
<comment type="caution">
    <text evidence="3">The sequence shown here is derived from an EMBL/GenBank/DDBJ whole genome shotgun (WGS) entry which is preliminary data.</text>
</comment>
<dbReference type="PANTHER" id="PTHR15629:SF2">
    <property type="entry name" value="SH3 DOMAIN-CONTAINING YSC84-LIKE PROTEIN 1"/>
    <property type="match status" value="1"/>
</dbReference>
<name>A0A9W6YPV6_AMBMO</name>
<evidence type="ECO:0000256" key="1">
    <source>
        <dbReference type="SAM" id="MobiDB-lite"/>
    </source>
</evidence>
<dbReference type="Pfam" id="PF04366">
    <property type="entry name" value="Ysc84"/>
    <property type="match status" value="1"/>
</dbReference>
<evidence type="ECO:0000313" key="3">
    <source>
        <dbReference type="EMBL" id="GMG22136.1"/>
    </source>
</evidence>
<gene>
    <name evidence="3" type="ORF">Amon01_000252000</name>
</gene>
<dbReference type="EMBL" id="BSXU01000929">
    <property type="protein sequence ID" value="GMG22136.1"/>
    <property type="molecule type" value="Genomic_DNA"/>
</dbReference>
<dbReference type="GO" id="GO:0051017">
    <property type="term" value="P:actin filament bundle assembly"/>
    <property type="evidence" value="ECO:0007669"/>
    <property type="project" value="TreeGrafter"/>
</dbReference>
<feature type="domain" description="Ysc84 actin-binding" evidence="2">
    <location>
        <begin position="59"/>
        <end position="183"/>
    </location>
</feature>
<dbReference type="GO" id="GO:0030479">
    <property type="term" value="C:actin cortical patch"/>
    <property type="evidence" value="ECO:0007669"/>
    <property type="project" value="TreeGrafter"/>
</dbReference>
<dbReference type="Proteomes" id="UP001165063">
    <property type="component" value="Unassembled WGS sequence"/>
</dbReference>
<keyword evidence="4" id="KW-1185">Reference proteome</keyword>
<dbReference type="AlphaFoldDB" id="A0A9W6YPV6"/>
<sequence length="263" mass="27924">MLGADQVIPHEVLLNAKGLAVITVLKAGFLFSGRAGSGVVVARLPDGTWSAPSAIVTAGAGVGGQVGAEVTDFVFILNTEAAVKSFAQFGSVTLGGNLSVAAGPLGRNAEVAGTASLKSVAPVFSYSKTKGLFAGVSVEGSVLVERREANRKFYGSQCKAAQVLSGRVVPPPACDPLMRILESRAFSRASSNGEFYSDDDDYYDDIPSQFSDDSPYSSRRNTASSARSAGRGRNNNYDSQYSDDDSYEDYQLFWWVQTKDRKA</sequence>
<dbReference type="GO" id="GO:0051666">
    <property type="term" value="P:actin cortical patch localization"/>
    <property type="evidence" value="ECO:0007669"/>
    <property type="project" value="TreeGrafter"/>
</dbReference>
<evidence type="ECO:0000259" key="2">
    <source>
        <dbReference type="Pfam" id="PF04366"/>
    </source>
</evidence>
<dbReference type="PANTHER" id="PTHR15629">
    <property type="entry name" value="SH3YL1 PROTEIN"/>
    <property type="match status" value="1"/>
</dbReference>
<proteinExistence type="predicted"/>
<dbReference type="InterPro" id="IPR033643">
    <property type="entry name" value="SYLF_SH3YL1-like"/>
</dbReference>
<dbReference type="InterPro" id="IPR051702">
    <property type="entry name" value="SH3_domain_YSC84-like"/>
</dbReference>
<dbReference type="GO" id="GO:0035091">
    <property type="term" value="F:phosphatidylinositol binding"/>
    <property type="evidence" value="ECO:0007669"/>
    <property type="project" value="TreeGrafter"/>
</dbReference>
<dbReference type="OrthoDB" id="443981at2759"/>
<accession>A0A9W6YPV6</accession>
<organism evidence="3 4">
    <name type="scientific">Ambrosiozyma monospora</name>
    <name type="common">Yeast</name>
    <name type="synonym">Endomycopsis monosporus</name>
    <dbReference type="NCBI Taxonomy" id="43982"/>
    <lineage>
        <taxon>Eukaryota</taxon>
        <taxon>Fungi</taxon>
        <taxon>Dikarya</taxon>
        <taxon>Ascomycota</taxon>
        <taxon>Saccharomycotina</taxon>
        <taxon>Pichiomycetes</taxon>
        <taxon>Pichiales</taxon>
        <taxon>Pichiaceae</taxon>
        <taxon>Ambrosiozyma</taxon>
    </lineage>
</organism>
<reference evidence="3" key="1">
    <citation type="submission" date="2023-04" db="EMBL/GenBank/DDBJ databases">
        <title>Ambrosiozyma monospora NBRC 1965.</title>
        <authorList>
            <person name="Ichikawa N."/>
            <person name="Sato H."/>
            <person name="Tonouchi N."/>
        </authorList>
    </citation>
    <scope>NUCLEOTIDE SEQUENCE</scope>
    <source>
        <strain evidence="3">NBRC 1965</strain>
    </source>
</reference>
<evidence type="ECO:0000313" key="4">
    <source>
        <dbReference type="Proteomes" id="UP001165063"/>
    </source>
</evidence>
<dbReference type="CDD" id="cd11525">
    <property type="entry name" value="SYLF_SH3YL1_like"/>
    <property type="match status" value="1"/>
</dbReference>